<dbReference type="InterPro" id="IPR000182">
    <property type="entry name" value="GNAT_dom"/>
</dbReference>
<dbReference type="Pfam" id="PF00583">
    <property type="entry name" value="Acetyltransf_1"/>
    <property type="match status" value="1"/>
</dbReference>
<organism evidence="2 3">
    <name type="scientific">Perkinsus chesapeaki</name>
    <name type="common">Clam parasite</name>
    <name type="synonym">Perkinsus andrewsi</name>
    <dbReference type="NCBI Taxonomy" id="330153"/>
    <lineage>
        <taxon>Eukaryota</taxon>
        <taxon>Sar</taxon>
        <taxon>Alveolata</taxon>
        <taxon>Perkinsozoa</taxon>
        <taxon>Perkinsea</taxon>
        <taxon>Perkinsida</taxon>
        <taxon>Perkinsidae</taxon>
        <taxon>Perkinsus</taxon>
    </lineage>
</organism>
<dbReference type="OrthoDB" id="5799199at2759"/>
<dbReference type="AlphaFoldDB" id="A0A7J6MMK2"/>
<dbReference type="PROSITE" id="PS51186">
    <property type="entry name" value="GNAT"/>
    <property type="match status" value="1"/>
</dbReference>
<name>A0A7J6MMK2_PERCH</name>
<sequence>MVFKIPGNLVIFQVSATTMCLGLDLKRTYFAGIDTWTCIELRFNDINHPKTVTEEATVRGRTYTLYTIDYPYHIDPDSDYYNSSTLFHWRCEKRKFIGIPCLVAVHLDEGAHAVIGFISTTTPETLSKEEDAAVRAKMPDPKKKGSFGYIDQVMVSRDFRGRGIGSILVELSIELARGFAGVIGMTVAVPHGLKEEVALDKKLGFLNVLSKLGYEEDLELYALYF</sequence>
<evidence type="ECO:0000313" key="2">
    <source>
        <dbReference type="EMBL" id="KAF4672829.1"/>
    </source>
</evidence>
<dbReference type="Proteomes" id="UP000591131">
    <property type="component" value="Unassembled WGS sequence"/>
</dbReference>
<evidence type="ECO:0000313" key="3">
    <source>
        <dbReference type="Proteomes" id="UP000591131"/>
    </source>
</evidence>
<evidence type="ECO:0000259" key="1">
    <source>
        <dbReference type="PROSITE" id="PS51186"/>
    </source>
</evidence>
<comment type="caution">
    <text evidence="2">The sequence shown here is derived from an EMBL/GenBank/DDBJ whole genome shotgun (WGS) entry which is preliminary data.</text>
</comment>
<accession>A0A7J6MMK2</accession>
<dbReference type="InterPro" id="IPR016181">
    <property type="entry name" value="Acyl_CoA_acyltransferase"/>
</dbReference>
<protein>
    <recommendedName>
        <fullName evidence="1">N-acetyltransferase domain-containing protein</fullName>
    </recommendedName>
</protein>
<reference evidence="2 3" key="1">
    <citation type="submission" date="2020-04" db="EMBL/GenBank/DDBJ databases">
        <title>Perkinsus chesapeaki whole genome sequence.</title>
        <authorList>
            <person name="Bogema D.R."/>
        </authorList>
    </citation>
    <scope>NUCLEOTIDE SEQUENCE [LARGE SCALE GENOMIC DNA]</scope>
    <source>
        <strain evidence="2">ATCC PRA-425</strain>
    </source>
</reference>
<dbReference type="GO" id="GO:0016747">
    <property type="term" value="F:acyltransferase activity, transferring groups other than amino-acyl groups"/>
    <property type="evidence" value="ECO:0007669"/>
    <property type="project" value="InterPro"/>
</dbReference>
<proteinExistence type="predicted"/>
<dbReference type="SUPFAM" id="SSF55729">
    <property type="entry name" value="Acyl-CoA N-acyltransferases (Nat)"/>
    <property type="match status" value="1"/>
</dbReference>
<gene>
    <name evidence="2" type="ORF">FOL47_011320</name>
</gene>
<keyword evidence="3" id="KW-1185">Reference proteome</keyword>
<dbReference type="EMBL" id="JAAPAO010000098">
    <property type="protein sequence ID" value="KAF4672829.1"/>
    <property type="molecule type" value="Genomic_DNA"/>
</dbReference>
<dbReference type="CDD" id="cd04301">
    <property type="entry name" value="NAT_SF"/>
    <property type="match status" value="1"/>
</dbReference>
<dbReference type="Gene3D" id="3.40.630.30">
    <property type="match status" value="1"/>
</dbReference>
<feature type="domain" description="N-acetyltransferase" evidence="1">
    <location>
        <begin position="58"/>
        <end position="225"/>
    </location>
</feature>